<proteinExistence type="predicted"/>
<reference evidence="1 2" key="1">
    <citation type="submission" date="2020-06" db="EMBL/GenBank/DDBJ databases">
        <title>Rheinheimera sp. nov., a marine bacterium isolated from coastal.</title>
        <authorList>
            <person name="Yu Q."/>
            <person name="Qi Y."/>
            <person name="Pu J."/>
        </authorList>
    </citation>
    <scope>NUCLEOTIDE SEQUENCE [LARGE SCALE GENOMIC DNA]</scope>
    <source>
        <strain evidence="1 2">YQF-2</strain>
    </source>
</reference>
<gene>
    <name evidence="1" type="ORF">HRH59_15205</name>
</gene>
<organism evidence="1 2">
    <name type="scientific">Rheinheimera lutimaris</name>
    <dbReference type="NCBI Taxonomy" id="2740584"/>
    <lineage>
        <taxon>Bacteria</taxon>
        <taxon>Pseudomonadati</taxon>
        <taxon>Pseudomonadota</taxon>
        <taxon>Gammaproteobacteria</taxon>
        <taxon>Chromatiales</taxon>
        <taxon>Chromatiaceae</taxon>
        <taxon>Rheinheimera</taxon>
    </lineage>
</organism>
<dbReference type="EMBL" id="JABSOD010000019">
    <property type="protein sequence ID" value="NRQ43895.1"/>
    <property type="molecule type" value="Genomic_DNA"/>
</dbReference>
<dbReference type="Proteomes" id="UP000523161">
    <property type="component" value="Unassembled WGS sequence"/>
</dbReference>
<dbReference type="InterPro" id="IPR052184">
    <property type="entry name" value="SDR_enzymes"/>
</dbReference>
<dbReference type="RefSeq" id="WP_173502133.1">
    <property type="nucleotide sequence ID" value="NZ_JABSOD010000019.1"/>
</dbReference>
<dbReference type="InterPro" id="IPR036291">
    <property type="entry name" value="NAD(P)-bd_dom_sf"/>
</dbReference>
<evidence type="ECO:0000313" key="1">
    <source>
        <dbReference type="EMBL" id="NRQ43895.1"/>
    </source>
</evidence>
<dbReference type="AlphaFoldDB" id="A0A7Y5ATY4"/>
<dbReference type="Gene3D" id="3.40.50.720">
    <property type="entry name" value="NAD(P)-binding Rossmann-like Domain"/>
    <property type="match status" value="1"/>
</dbReference>
<dbReference type="GO" id="GO:0016616">
    <property type="term" value="F:oxidoreductase activity, acting on the CH-OH group of donors, NAD or NADP as acceptor"/>
    <property type="evidence" value="ECO:0007669"/>
    <property type="project" value="TreeGrafter"/>
</dbReference>
<protein>
    <submittedName>
        <fullName evidence="1">SDR family NAD(P)-dependent oxidoreductase</fullName>
    </submittedName>
</protein>
<sequence length="242" mass="26055">MNLAVLIIGAGSGIGQALVQHYLQQHYVVHALSRSASPLPVANDKLHWHIDNTADTTADNAHRAGLLAQIFSSDVSCIFICNGVLHDDTAMPEKTIRQLESQVLQARLHSNVVVPAMYLQQLFPYLCKSKDVRVLVLSAKVGSITDNRLGGWYSYRISKAALNMLVKNISIEVGRLNKTAAVVSVHPGTTDTALSQPFQANLPAGQLQSTAATALRLAQVAAGLQPEQSGALLNWDGTELPF</sequence>
<comment type="caution">
    <text evidence="1">The sequence shown here is derived from an EMBL/GenBank/DDBJ whole genome shotgun (WGS) entry which is preliminary data.</text>
</comment>
<accession>A0A7Y5ATY4</accession>
<evidence type="ECO:0000313" key="2">
    <source>
        <dbReference type="Proteomes" id="UP000523161"/>
    </source>
</evidence>
<dbReference type="InterPro" id="IPR002347">
    <property type="entry name" value="SDR_fam"/>
</dbReference>
<dbReference type="PANTHER" id="PTHR45458">
    <property type="entry name" value="SHORT-CHAIN DEHYDROGENASE/REDUCTASE SDR"/>
    <property type="match status" value="1"/>
</dbReference>
<dbReference type="PANTHER" id="PTHR45458:SF1">
    <property type="entry name" value="SHORT CHAIN DEHYDROGENASE"/>
    <property type="match status" value="1"/>
</dbReference>
<keyword evidence="2" id="KW-1185">Reference proteome</keyword>
<dbReference type="SUPFAM" id="SSF51735">
    <property type="entry name" value="NAD(P)-binding Rossmann-fold domains"/>
    <property type="match status" value="1"/>
</dbReference>
<dbReference type="Pfam" id="PF00106">
    <property type="entry name" value="adh_short"/>
    <property type="match status" value="1"/>
</dbReference>
<dbReference type="PRINTS" id="PR00081">
    <property type="entry name" value="GDHRDH"/>
</dbReference>
<name>A0A7Y5ATY4_9GAMM</name>